<dbReference type="InterPro" id="IPR005011">
    <property type="entry name" value="SNU66/SART1"/>
</dbReference>
<feature type="compositionally biased region" description="Basic and acidic residues" evidence="7">
    <location>
        <begin position="46"/>
        <end position="68"/>
    </location>
</feature>
<dbReference type="Pfam" id="PF03343">
    <property type="entry name" value="SART-1"/>
    <property type="match status" value="1"/>
</dbReference>
<comment type="subcellular location">
    <subcellularLocation>
        <location evidence="1">Nucleus</location>
    </subcellularLocation>
</comment>
<dbReference type="EMBL" id="NESQ01000291">
    <property type="protein sequence ID" value="PUU74577.1"/>
    <property type="molecule type" value="Genomic_DNA"/>
</dbReference>
<dbReference type="STRING" id="42251.A0A2T6ZGG1"/>
<evidence type="ECO:0000256" key="2">
    <source>
        <dbReference type="ARBA" id="ARBA00006076"/>
    </source>
</evidence>
<reference evidence="8 9" key="1">
    <citation type="submission" date="2017-04" db="EMBL/GenBank/DDBJ databases">
        <title>Draft genome sequence of Tuber borchii Vittad., a whitish edible truffle.</title>
        <authorList>
            <consortium name="DOE Joint Genome Institute"/>
            <person name="Murat C."/>
            <person name="Kuo A."/>
            <person name="Barry K.W."/>
            <person name="Clum A."/>
            <person name="Dockter R.B."/>
            <person name="Fauchery L."/>
            <person name="Iotti M."/>
            <person name="Kohler A."/>
            <person name="Labutti K."/>
            <person name="Lindquist E.A."/>
            <person name="Lipzen A."/>
            <person name="Ohm R.A."/>
            <person name="Wang M."/>
            <person name="Grigoriev I.V."/>
            <person name="Zambonelli A."/>
            <person name="Martin F.M."/>
        </authorList>
    </citation>
    <scope>NUCLEOTIDE SEQUENCE [LARGE SCALE GENOMIC DNA]</scope>
    <source>
        <strain evidence="8 9">Tbo3840</strain>
    </source>
</reference>
<feature type="compositionally biased region" description="Polar residues" evidence="7">
    <location>
        <begin position="636"/>
        <end position="647"/>
    </location>
</feature>
<comment type="caution">
    <text evidence="8">The sequence shown here is derived from an EMBL/GenBank/DDBJ whole genome shotgun (WGS) entry which is preliminary data.</text>
</comment>
<accession>A0A2T6ZGG1</accession>
<dbReference type="OrthoDB" id="5583at2759"/>
<feature type="region of interest" description="Disordered" evidence="7">
    <location>
        <begin position="17"/>
        <end position="68"/>
    </location>
</feature>
<evidence type="ECO:0000256" key="3">
    <source>
        <dbReference type="ARBA" id="ARBA00022664"/>
    </source>
</evidence>
<keyword evidence="9" id="KW-1185">Reference proteome</keyword>
<keyword evidence="5" id="KW-0539">Nucleus</keyword>
<feature type="compositionally biased region" description="Polar residues" evidence="7">
    <location>
        <begin position="29"/>
        <end position="45"/>
    </location>
</feature>
<keyword evidence="6" id="KW-0175">Coiled coil</keyword>
<evidence type="ECO:0000256" key="4">
    <source>
        <dbReference type="ARBA" id="ARBA00023187"/>
    </source>
</evidence>
<evidence type="ECO:0000256" key="1">
    <source>
        <dbReference type="ARBA" id="ARBA00004123"/>
    </source>
</evidence>
<proteinExistence type="inferred from homology"/>
<feature type="region of interest" description="Disordered" evidence="7">
    <location>
        <begin position="267"/>
        <end position="478"/>
    </location>
</feature>
<feature type="compositionally biased region" description="Basic and acidic residues" evidence="7">
    <location>
        <begin position="456"/>
        <end position="466"/>
    </location>
</feature>
<feature type="compositionally biased region" description="Basic and acidic residues" evidence="7">
    <location>
        <begin position="362"/>
        <end position="375"/>
    </location>
</feature>
<evidence type="ECO:0000313" key="8">
    <source>
        <dbReference type="EMBL" id="PUU74577.1"/>
    </source>
</evidence>
<name>A0A2T6ZGG1_TUBBO</name>
<sequence length="662" mass="74821">MEESLSIEETNKIRLSLGLKPLKVDTEPPATSSKPADTAPDNSVEAQERRAVDNWKKRQDDVDKENARKARIEGIKKARDAEKRFAKLEGKGLGEVDENEEDTMTWVRKMKKRQKKLAEKMAKEMEEELQRAAAEKKEYTAEDLTGVRVGHDLGDLDGEGTVLTLKDTTIEENEEEGDELISTDITEREKLKERLDLKKKKPTYNAYEDEGENGEKRILAQYDEEIDGKQKKRFVLDGTGSASNVDAHRKQVAEKLKAIAITLDPIKPEVTSDYVDPSTLKIRKPKKNKTRATRKRSEGDDDTLASPPKPPTEDSMEVDSGSAPAQPKPKRVFEETSFVDDDDLQSSLAAQRRTALKKRKMLRPDDLARQLREESPAAATPGADSPKEDDGEEEPGLVIDETSEFVATLRAPVVPERRKPSSNAPTHPPPVTSMVDEEEEEEEVDEDEDRLEEMDVDSKPEIKPDPETGEISSTGLAQETTITHGIGATLAMLHQRGLLTRDSESDAKINLQRDREKFRTAKRLRELEAEEKAKSQRLRDRQSGKFDRMSAREREEHARWENKQRDLQEAKEMAARFKEYKPDVKLSYKDEFGREMSQKEAFKHLSHQFHGKGSGKAKTEKRLKKIDDEKKREAASSLNASATENAVQSAAKKSKQAGVRLM</sequence>
<comment type="similarity">
    <text evidence="2">Belongs to the SNU66/SART1 family.</text>
</comment>
<organism evidence="8 9">
    <name type="scientific">Tuber borchii</name>
    <name type="common">White truffle</name>
    <dbReference type="NCBI Taxonomy" id="42251"/>
    <lineage>
        <taxon>Eukaryota</taxon>
        <taxon>Fungi</taxon>
        <taxon>Dikarya</taxon>
        <taxon>Ascomycota</taxon>
        <taxon>Pezizomycotina</taxon>
        <taxon>Pezizomycetes</taxon>
        <taxon>Pezizales</taxon>
        <taxon>Tuberaceae</taxon>
        <taxon>Tuber</taxon>
    </lineage>
</organism>
<evidence type="ECO:0000256" key="7">
    <source>
        <dbReference type="SAM" id="MobiDB-lite"/>
    </source>
</evidence>
<evidence type="ECO:0000256" key="6">
    <source>
        <dbReference type="SAM" id="Coils"/>
    </source>
</evidence>
<dbReference type="GO" id="GO:0000481">
    <property type="term" value="P:maturation of 5S rRNA"/>
    <property type="evidence" value="ECO:0007669"/>
    <property type="project" value="TreeGrafter"/>
</dbReference>
<dbReference type="Pfam" id="PF19252">
    <property type="entry name" value="HIND"/>
    <property type="match status" value="1"/>
</dbReference>
<feature type="region of interest" description="Disordered" evidence="7">
    <location>
        <begin position="502"/>
        <end position="566"/>
    </location>
</feature>
<gene>
    <name evidence="8" type="ORF">B9Z19DRAFT_1133094</name>
</gene>
<evidence type="ECO:0000313" key="9">
    <source>
        <dbReference type="Proteomes" id="UP000244722"/>
    </source>
</evidence>
<feature type="compositionally biased region" description="Acidic residues" evidence="7">
    <location>
        <begin position="435"/>
        <end position="455"/>
    </location>
</feature>
<dbReference type="PANTHER" id="PTHR14152:SF5">
    <property type="entry name" value="U4_U6.U5 TRI-SNRNP-ASSOCIATED PROTEIN 1"/>
    <property type="match status" value="1"/>
</dbReference>
<dbReference type="AlphaFoldDB" id="A0A2T6ZGG1"/>
<dbReference type="Proteomes" id="UP000244722">
    <property type="component" value="Unassembled WGS sequence"/>
</dbReference>
<dbReference type="GO" id="GO:0046540">
    <property type="term" value="C:U4/U6 x U5 tri-snRNP complex"/>
    <property type="evidence" value="ECO:0007669"/>
    <property type="project" value="InterPro"/>
</dbReference>
<keyword evidence="4" id="KW-0508">mRNA splicing</keyword>
<dbReference type="InterPro" id="IPR045347">
    <property type="entry name" value="HIND"/>
</dbReference>
<feature type="region of interest" description="Disordered" evidence="7">
    <location>
        <begin position="626"/>
        <end position="662"/>
    </location>
</feature>
<evidence type="ECO:0000256" key="5">
    <source>
        <dbReference type="ARBA" id="ARBA00023242"/>
    </source>
</evidence>
<dbReference type="GO" id="GO:0045292">
    <property type="term" value="P:mRNA cis splicing, via spliceosome"/>
    <property type="evidence" value="ECO:0007669"/>
    <property type="project" value="TreeGrafter"/>
</dbReference>
<dbReference type="PANTHER" id="PTHR14152">
    <property type="entry name" value="SQUAMOUS CELL CARCINOMA ANTIGEN RECOGNISED BY CYTOTOXIC T LYMPHOCYTES"/>
    <property type="match status" value="1"/>
</dbReference>
<keyword evidence="3" id="KW-0507">mRNA processing</keyword>
<feature type="compositionally biased region" description="Basic residues" evidence="7">
    <location>
        <begin position="281"/>
        <end position="294"/>
    </location>
</feature>
<feature type="coiled-coil region" evidence="6">
    <location>
        <begin position="107"/>
        <end position="142"/>
    </location>
</feature>
<protein>
    <submittedName>
        <fullName evidence="8">SART-1 protein</fullName>
    </submittedName>
</protein>